<feature type="signal peptide" evidence="1">
    <location>
        <begin position="1"/>
        <end position="17"/>
    </location>
</feature>
<proteinExistence type="predicted"/>
<organism evidence="2 3">
    <name type="scientific">Psychroflexus salarius</name>
    <dbReference type="NCBI Taxonomy" id="1155689"/>
    <lineage>
        <taxon>Bacteria</taxon>
        <taxon>Pseudomonadati</taxon>
        <taxon>Bacteroidota</taxon>
        <taxon>Flavobacteriia</taxon>
        <taxon>Flavobacteriales</taxon>
        <taxon>Flavobacteriaceae</taxon>
        <taxon>Psychroflexus</taxon>
    </lineage>
</organism>
<dbReference type="STRING" id="1155689.SAMN05444278_101295"/>
<sequence>MKQFILLSLLMALTITACQTDSKPVKKSQNNEKKLTEVKNAKEEIDWQGTYEGILPCNDCEGIRLKIVLQKSNYVLKGYYKGKDNSNFSHEGELEWKNESVIHLEYDNLSYNFLVTKKELKVLDEAGEVIDYNGTYGLRKTS</sequence>
<dbReference type="RefSeq" id="WP_073191027.1">
    <property type="nucleotide sequence ID" value="NZ_FQTW01000001.1"/>
</dbReference>
<keyword evidence="3" id="KW-1185">Reference proteome</keyword>
<name>A0A1M4SRL9_9FLAO</name>
<dbReference type="PROSITE" id="PS51257">
    <property type="entry name" value="PROKAR_LIPOPROTEIN"/>
    <property type="match status" value="1"/>
</dbReference>
<accession>A0A1M4SRL9</accession>
<keyword evidence="1" id="KW-0732">Signal</keyword>
<dbReference type="AlphaFoldDB" id="A0A1M4SRL9"/>
<evidence type="ECO:0000313" key="3">
    <source>
        <dbReference type="Proteomes" id="UP000184462"/>
    </source>
</evidence>
<dbReference type="InterPro" id="IPR007298">
    <property type="entry name" value="Cu-R_lipoprotein_NlpE"/>
</dbReference>
<reference evidence="2 3" key="1">
    <citation type="submission" date="2016-11" db="EMBL/GenBank/DDBJ databases">
        <authorList>
            <person name="Jaros S."/>
            <person name="Januszkiewicz K."/>
            <person name="Wedrychowicz H."/>
        </authorList>
    </citation>
    <scope>NUCLEOTIDE SEQUENCE [LARGE SCALE GENOMIC DNA]</scope>
    <source>
        <strain evidence="2 3">DSM 25661</strain>
    </source>
</reference>
<feature type="chain" id="PRO_5012047511" evidence="1">
    <location>
        <begin position="18"/>
        <end position="142"/>
    </location>
</feature>
<dbReference type="Proteomes" id="UP000184462">
    <property type="component" value="Unassembled WGS sequence"/>
</dbReference>
<dbReference type="OrthoDB" id="5348860at2"/>
<evidence type="ECO:0000313" key="2">
    <source>
        <dbReference type="EMBL" id="SHE34913.1"/>
    </source>
</evidence>
<dbReference type="EMBL" id="FQTW01000001">
    <property type="protein sequence ID" value="SHE34913.1"/>
    <property type="molecule type" value="Genomic_DNA"/>
</dbReference>
<dbReference type="Pfam" id="PF04170">
    <property type="entry name" value="NlpE"/>
    <property type="match status" value="1"/>
</dbReference>
<dbReference type="Gene3D" id="2.40.128.640">
    <property type="match status" value="1"/>
</dbReference>
<gene>
    <name evidence="2" type="ORF">SAMN05444278_101295</name>
</gene>
<evidence type="ECO:0000256" key="1">
    <source>
        <dbReference type="SAM" id="SignalP"/>
    </source>
</evidence>
<protein>
    <submittedName>
        <fullName evidence="2">NlpE N-terminal domain-containing protein</fullName>
    </submittedName>
</protein>